<dbReference type="EMBL" id="BRYB01003947">
    <property type="protein sequence ID" value="GMI23158.1"/>
    <property type="molecule type" value="Genomic_DNA"/>
</dbReference>
<dbReference type="InterPro" id="IPR009003">
    <property type="entry name" value="Peptidase_S1_PA"/>
</dbReference>
<accession>A0ABQ6MBT8</accession>
<dbReference type="SUPFAM" id="SSF50494">
    <property type="entry name" value="Trypsin-like serine proteases"/>
    <property type="match status" value="1"/>
</dbReference>
<dbReference type="InterPro" id="IPR043504">
    <property type="entry name" value="Peptidase_S1_PA_chymotrypsin"/>
</dbReference>
<dbReference type="Gene3D" id="2.40.10.10">
    <property type="entry name" value="Trypsin-like serine proteases"/>
    <property type="match status" value="2"/>
</dbReference>
<dbReference type="Pfam" id="PF13365">
    <property type="entry name" value="Trypsin_2"/>
    <property type="match status" value="1"/>
</dbReference>
<reference evidence="3 4" key="1">
    <citation type="journal article" date="2023" name="Commun. Biol.">
        <title>Genome analysis of Parmales, the sister group of diatoms, reveals the evolutionary specialization of diatoms from phago-mixotrophs to photoautotrophs.</title>
        <authorList>
            <person name="Ban H."/>
            <person name="Sato S."/>
            <person name="Yoshikawa S."/>
            <person name="Yamada K."/>
            <person name="Nakamura Y."/>
            <person name="Ichinomiya M."/>
            <person name="Sato N."/>
            <person name="Blanc-Mathieu R."/>
            <person name="Endo H."/>
            <person name="Kuwata A."/>
            <person name="Ogata H."/>
        </authorList>
    </citation>
    <scope>NUCLEOTIDE SEQUENCE [LARGE SCALE GENOMIC DNA]</scope>
</reference>
<name>A0ABQ6MBT8_9STRA</name>
<feature type="region of interest" description="Disordered" evidence="2">
    <location>
        <begin position="225"/>
        <end position="244"/>
    </location>
</feature>
<evidence type="ECO:0000256" key="2">
    <source>
        <dbReference type="SAM" id="MobiDB-lite"/>
    </source>
</evidence>
<feature type="region of interest" description="Disordered" evidence="2">
    <location>
        <begin position="329"/>
        <end position="351"/>
    </location>
</feature>
<evidence type="ECO:0000256" key="1">
    <source>
        <dbReference type="ARBA" id="ARBA00023026"/>
    </source>
</evidence>
<gene>
    <name evidence="3" type="ORF">TeGR_g5710</name>
</gene>
<evidence type="ECO:0000313" key="3">
    <source>
        <dbReference type="EMBL" id="GMI23158.1"/>
    </source>
</evidence>
<keyword evidence="4" id="KW-1185">Reference proteome</keyword>
<comment type="caution">
    <text evidence="3">The sequence shown here is derived from an EMBL/GenBank/DDBJ whole genome shotgun (WGS) entry which is preliminary data.</text>
</comment>
<protein>
    <recommendedName>
        <fullName evidence="5">Serine protease</fullName>
    </recommendedName>
</protein>
<keyword evidence="1" id="KW-0843">Virulence</keyword>
<organism evidence="3 4">
    <name type="scientific">Tetraparma gracilis</name>
    <dbReference type="NCBI Taxonomy" id="2962635"/>
    <lineage>
        <taxon>Eukaryota</taxon>
        <taxon>Sar</taxon>
        <taxon>Stramenopiles</taxon>
        <taxon>Ochrophyta</taxon>
        <taxon>Bolidophyceae</taxon>
        <taxon>Parmales</taxon>
        <taxon>Triparmaceae</taxon>
        <taxon>Tetraparma</taxon>
    </lineage>
</organism>
<evidence type="ECO:0000313" key="4">
    <source>
        <dbReference type="Proteomes" id="UP001165060"/>
    </source>
</evidence>
<feature type="compositionally biased region" description="Basic and acidic residues" evidence="2">
    <location>
        <begin position="329"/>
        <end position="342"/>
    </location>
</feature>
<evidence type="ECO:0008006" key="5">
    <source>
        <dbReference type="Google" id="ProtNLM"/>
    </source>
</evidence>
<sequence>MADQKLATLLSQLFAAPSPAAAVSFLTSKSVSAQQRSSLAKLASLSHGWVTCDQSVPGNAPDLAGEIAAELYEPFWFYRRSLALGPRELFEQRRATGPLKKKKTKKDLEPYWVAQGGTARQAFLPASPAGTFDAVVHFVQAGSGTGVHVGGGRVLTCAHVVDSRDDDGDEDDGGKAPPGRIGRRKVVVFGSGRAFVATCVAAEETSDGSVDVAVVVLGAEVDLANVPPAPKPKRKRKRGGPEPEVIDLCGDDEGSEAEAAAAPLGVAAVASSPVELGDRLFCVGNPSNVDLESISNRHGAIEFEPPTWHTSVGECQGYADPAVRALREEQSARGRAPTRGEVESVAGAEPLSSAEGSYLQHSCWTYWGHSGAPLFNEGGEVAGLHCAWDDGTGMRHGQKLEDVRRVLEKAKKAKKTN</sequence>
<dbReference type="Proteomes" id="UP001165060">
    <property type="component" value="Unassembled WGS sequence"/>
</dbReference>
<proteinExistence type="predicted"/>